<dbReference type="Gene3D" id="3.30.420.10">
    <property type="entry name" value="Ribonuclease H-like superfamily/Ribonuclease H"/>
    <property type="match status" value="1"/>
</dbReference>
<gene>
    <name evidence="3" type="ORF">QQF64_020319</name>
</gene>
<dbReference type="EMBL" id="JAYMGO010000023">
    <property type="protein sequence ID" value="KAL1249314.1"/>
    <property type="molecule type" value="Genomic_DNA"/>
</dbReference>
<reference evidence="3 4" key="1">
    <citation type="submission" date="2023-09" db="EMBL/GenBank/DDBJ databases">
        <authorList>
            <person name="Wang M."/>
        </authorList>
    </citation>
    <scope>NUCLEOTIDE SEQUENCE [LARGE SCALE GENOMIC DNA]</scope>
    <source>
        <strain evidence="3">GT-2023</strain>
        <tissue evidence="3">Liver</tissue>
    </source>
</reference>
<dbReference type="InterPro" id="IPR012337">
    <property type="entry name" value="RNaseH-like_sf"/>
</dbReference>
<organism evidence="3 4">
    <name type="scientific">Cirrhinus molitorella</name>
    <name type="common">mud carp</name>
    <dbReference type="NCBI Taxonomy" id="172907"/>
    <lineage>
        <taxon>Eukaryota</taxon>
        <taxon>Metazoa</taxon>
        <taxon>Chordata</taxon>
        <taxon>Craniata</taxon>
        <taxon>Vertebrata</taxon>
        <taxon>Euteleostomi</taxon>
        <taxon>Actinopterygii</taxon>
        <taxon>Neopterygii</taxon>
        <taxon>Teleostei</taxon>
        <taxon>Ostariophysi</taxon>
        <taxon>Cypriniformes</taxon>
        <taxon>Cyprinidae</taxon>
        <taxon>Labeoninae</taxon>
        <taxon>Labeonini</taxon>
        <taxon>Cirrhinus</taxon>
    </lineage>
</organism>
<sequence length="259" mass="29695">MQLDTGASLSLIPEHIYRDKLKDCVLLVTSIHLTSYTGDKIPVLGWPSYVTDEGLKPFLVRKDLVLLSTDQGCILWGSRVIIPPKYRERLLSELHEDHPGVMRMKTLARGYLWRPGLDTDIQNFVSTCIPCELERKQPPCVPLHPWSWTTTPWERIHIDYAEIDKQHFLLIVDVHSKLVEIFPTQLTNAEKTISILRHLWSAYGLPKELVSDNGPPFTSREFEEFLKNNGVCRILSAPYHPATKGQTERVVQTFKKALS</sequence>
<evidence type="ECO:0000313" key="4">
    <source>
        <dbReference type="Proteomes" id="UP001558613"/>
    </source>
</evidence>
<dbReference type="Pfam" id="PF17921">
    <property type="entry name" value="Integrase_H2C2"/>
    <property type="match status" value="1"/>
</dbReference>
<dbReference type="PANTHER" id="PTHR37984">
    <property type="entry name" value="PROTEIN CBG26694"/>
    <property type="match status" value="1"/>
</dbReference>
<dbReference type="PROSITE" id="PS50994">
    <property type="entry name" value="INTEGRASE"/>
    <property type="match status" value="1"/>
</dbReference>
<dbReference type="Pfam" id="PF00665">
    <property type="entry name" value="rve"/>
    <property type="match status" value="1"/>
</dbReference>
<dbReference type="Gene3D" id="1.10.340.70">
    <property type="match status" value="1"/>
</dbReference>
<dbReference type="InterPro" id="IPR050951">
    <property type="entry name" value="Retrovirus_Pol_polyprotein"/>
</dbReference>
<protein>
    <recommendedName>
        <fullName evidence="1">Gypsy retrotransposon integrase-like protein 1</fullName>
    </recommendedName>
</protein>
<name>A0ABR3LCB2_9TELE</name>
<evidence type="ECO:0000313" key="3">
    <source>
        <dbReference type="EMBL" id="KAL1249314.1"/>
    </source>
</evidence>
<comment type="caution">
    <text evidence="3">The sequence shown here is derived from an EMBL/GenBank/DDBJ whole genome shotgun (WGS) entry which is preliminary data.</text>
</comment>
<dbReference type="Proteomes" id="UP001558613">
    <property type="component" value="Unassembled WGS sequence"/>
</dbReference>
<proteinExistence type="predicted"/>
<accession>A0ABR3LCB2</accession>
<keyword evidence="4" id="KW-1185">Reference proteome</keyword>
<dbReference type="InterPro" id="IPR036397">
    <property type="entry name" value="RNaseH_sf"/>
</dbReference>
<evidence type="ECO:0000256" key="1">
    <source>
        <dbReference type="ARBA" id="ARBA00039658"/>
    </source>
</evidence>
<dbReference type="InterPro" id="IPR041588">
    <property type="entry name" value="Integrase_H2C2"/>
</dbReference>
<feature type="domain" description="Integrase catalytic" evidence="2">
    <location>
        <begin position="148"/>
        <end position="259"/>
    </location>
</feature>
<dbReference type="SUPFAM" id="SSF53098">
    <property type="entry name" value="Ribonuclease H-like"/>
    <property type="match status" value="1"/>
</dbReference>
<dbReference type="PANTHER" id="PTHR37984:SF10">
    <property type="entry name" value="RIBONUCLEASE H"/>
    <property type="match status" value="1"/>
</dbReference>
<dbReference type="InterPro" id="IPR001584">
    <property type="entry name" value="Integrase_cat-core"/>
</dbReference>
<evidence type="ECO:0000259" key="2">
    <source>
        <dbReference type="PROSITE" id="PS50994"/>
    </source>
</evidence>